<dbReference type="Gene3D" id="1.10.3210.10">
    <property type="entry name" value="Hypothetical protein af1432"/>
    <property type="match status" value="1"/>
</dbReference>
<dbReference type="OrthoDB" id="9794481at2"/>
<dbReference type="SUPFAM" id="SSF109604">
    <property type="entry name" value="HD-domain/PDEase-like"/>
    <property type="match status" value="1"/>
</dbReference>
<evidence type="ECO:0000313" key="3">
    <source>
        <dbReference type="EMBL" id="SDD96953.1"/>
    </source>
</evidence>
<feature type="region of interest" description="Disordered" evidence="1">
    <location>
        <begin position="1"/>
        <end position="26"/>
    </location>
</feature>
<dbReference type="EMBL" id="FNAP01000002">
    <property type="protein sequence ID" value="SDD96953.1"/>
    <property type="molecule type" value="Genomic_DNA"/>
</dbReference>
<accession>A0A1G6Z3V1</accession>
<evidence type="ECO:0000256" key="1">
    <source>
        <dbReference type="SAM" id="MobiDB-lite"/>
    </source>
</evidence>
<evidence type="ECO:0000259" key="2">
    <source>
        <dbReference type="SMART" id="SM00471"/>
    </source>
</evidence>
<dbReference type="AlphaFoldDB" id="A0A1G6Z3V1"/>
<dbReference type="STRING" id="69960.SAMN05421720_102229"/>
<reference evidence="3 4" key="1">
    <citation type="submission" date="2016-10" db="EMBL/GenBank/DDBJ databases">
        <authorList>
            <person name="de Groot N.N."/>
        </authorList>
    </citation>
    <scope>NUCLEOTIDE SEQUENCE [LARGE SCALE GENOMIC DNA]</scope>
    <source>
        <strain evidence="3 4">ATCC 700224</strain>
    </source>
</reference>
<dbReference type="RefSeq" id="WP_092782757.1">
    <property type="nucleotide sequence ID" value="NZ_FNAP01000002.1"/>
</dbReference>
<keyword evidence="4" id="KW-1185">Reference proteome</keyword>
<dbReference type="InterPro" id="IPR003607">
    <property type="entry name" value="HD/PDEase_dom"/>
</dbReference>
<dbReference type="Proteomes" id="UP000199412">
    <property type="component" value="Unassembled WGS sequence"/>
</dbReference>
<protein>
    <recommendedName>
        <fullName evidence="2">HD/PDEase domain-containing protein</fullName>
    </recommendedName>
</protein>
<feature type="domain" description="HD/PDEase" evidence="2">
    <location>
        <begin position="72"/>
        <end position="175"/>
    </location>
</feature>
<sequence>MTRRSRAPAPPPPTRPETHARLASHAPRTWQRMLSGRRLNLLDPSPMDIEIGDIALGLARNTRWNGQTSGAHAWSVAQHSVLVVDLVRRLIAPRRDTELELAALLHDASEYVTHDLITPLKAVVGDVFKEVEDRLMVAVHVRFGLPSRLDVERKALIKRADLIAGATEAVQLAGFQPGEVRGLLGIKEKPWPDLTLTPLPSRDAERLYLETFEAIGARLALERR</sequence>
<name>A0A1G6Z3V1_9PROT</name>
<organism evidence="3 4">
    <name type="scientific">Rhodospira trueperi</name>
    <dbReference type="NCBI Taxonomy" id="69960"/>
    <lineage>
        <taxon>Bacteria</taxon>
        <taxon>Pseudomonadati</taxon>
        <taxon>Pseudomonadota</taxon>
        <taxon>Alphaproteobacteria</taxon>
        <taxon>Rhodospirillales</taxon>
        <taxon>Rhodospirillaceae</taxon>
        <taxon>Rhodospira</taxon>
    </lineage>
</organism>
<proteinExistence type="predicted"/>
<dbReference type="SMART" id="SM00471">
    <property type="entry name" value="HDc"/>
    <property type="match status" value="1"/>
</dbReference>
<evidence type="ECO:0000313" key="4">
    <source>
        <dbReference type="Proteomes" id="UP000199412"/>
    </source>
</evidence>
<gene>
    <name evidence="3" type="ORF">SAMN05421720_102229</name>
</gene>